<feature type="compositionally biased region" description="Basic and acidic residues" evidence="1">
    <location>
        <begin position="327"/>
        <end position="338"/>
    </location>
</feature>
<dbReference type="AlphaFoldDB" id="A0A9P5K9V3"/>
<dbReference type="InterPro" id="IPR014144">
    <property type="entry name" value="LigD_PE_domain"/>
</dbReference>
<feature type="compositionally biased region" description="Low complexity" evidence="1">
    <location>
        <begin position="63"/>
        <end position="75"/>
    </location>
</feature>
<feature type="region of interest" description="Disordered" evidence="1">
    <location>
        <begin position="206"/>
        <end position="237"/>
    </location>
</feature>
<gene>
    <name evidence="3" type="ORF">CGCSCA2_v001267</name>
</gene>
<feature type="region of interest" description="Disordered" evidence="1">
    <location>
        <begin position="1"/>
        <end position="20"/>
    </location>
</feature>
<feature type="region of interest" description="Disordered" evidence="1">
    <location>
        <begin position="279"/>
        <end position="338"/>
    </location>
</feature>
<feature type="compositionally biased region" description="Acidic residues" evidence="1">
    <location>
        <begin position="309"/>
        <end position="320"/>
    </location>
</feature>
<feature type="compositionally biased region" description="Basic residues" evidence="1">
    <location>
        <begin position="288"/>
        <end position="297"/>
    </location>
</feature>
<organism evidence="3 4">
    <name type="scientific">Colletotrichum siamense</name>
    <name type="common">Anthracnose fungus</name>
    <dbReference type="NCBI Taxonomy" id="690259"/>
    <lineage>
        <taxon>Eukaryota</taxon>
        <taxon>Fungi</taxon>
        <taxon>Dikarya</taxon>
        <taxon>Ascomycota</taxon>
        <taxon>Pezizomycotina</taxon>
        <taxon>Sordariomycetes</taxon>
        <taxon>Hypocreomycetidae</taxon>
        <taxon>Glomerellales</taxon>
        <taxon>Glomerellaceae</taxon>
        <taxon>Colletotrichum</taxon>
        <taxon>Colletotrichum gloeosporioides species complex</taxon>
    </lineage>
</organism>
<protein>
    <recommendedName>
        <fullName evidence="2">DNA ligase D 3'-phosphoesterase domain-containing protein</fullName>
    </recommendedName>
</protein>
<feature type="region of interest" description="Disordered" evidence="1">
    <location>
        <begin position="28"/>
        <end position="77"/>
    </location>
</feature>
<keyword evidence="4" id="KW-1185">Reference proteome</keyword>
<evidence type="ECO:0000256" key="1">
    <source>
        <dbReference type="SAM" id="MobiDB-lite"/>
    </source>
</evidence>
<sequence>MATAKSPAKRLHSPDLIPNPFIKKKNLEWSLELPQTQSPNTKPEQADQGRSPPAEAPSPPSGPSLSAALESGAASHPDPASHFFTHLAAHVLSPYPAGTPHLPPATAQRALYESNAGSAKGAHFVVHQHDHPVAGTHYDLRLQINETSSVSWAVMYGLPGDANSRRLNRNATETRVHCLWNHVVETGSWHTGSLVVWDCGRYEVLERGRPGPGDDPASGGEEEEEEGEGESGGGMTEQEKLARAFGKRKILVRLHGQRLPRGYVLNLRLTKGEDFEGRRRSEGLLGRPARKRRRRGGPGRGKVVVETSSEGEDEDEDEDGGGVVPDHGVEDGDGEKELTGVERELRELEDEGVRMTNAYQGAENSVGSVYQRRWYLSLDREASGFVKRRGKWVRKHDDEEDEDEGRLRYPFYVRGVEVERSVVTGRLGSEVLKDEGVVGFVRRNGWKPVLN</sequence>
<dbReference type="Proteomes" id="UP000711996">
    <property type="component" value="Unassembled WGS sequence"/>
</dbReference>
<dbReference type="PANTHER" id="PTHR39465:SF1">
    <property type="entry name" value="DNA LIGASE D 3'-PHOSPHOESTERASE DOMAIN-CONTAINING PROTEIN"/>
    <property type="match status" value="1"/>
</dbReference>
<evidence type="ECO:0000313" key="3">
    <source>
        <dbReference type="EMBL" id="KAF4865032.1"/>
    </source>
</evidence>
<evidence type="ECO:0000313" key="4">
    <source>
        <dbReference type="Proteomes" id="UP000711996"/>
    </source>
</evidence>
<reference evidence="3" key="1">
    <citation type="submission" date="2019-06" db="EMBL/GenBank/DDBJ databases">
        <authorList>
            <person name="Gan P."/>
            <person name="Shirasu K."/>
        </authorList>
    </citation>
    <scope>NUCLEOTIDE SEQUENCE [LARGE SCALE GENOMIC DNA]</scope>
    <source>
        <strain evidence="3">CAD2</strain>
    </source>
</reference>
<accession>A0A9P5K9V3</accession>
<evidence type="ECO:0000259" key="2">
    <source>
        <dbReference type="Pfam" id="PF13298"/>
    </source>
</evidence>
<dbReference type="PANTHER" id="PTHR39465">
    <property type="entry name" value="DNA LIGASE D, 3'-PHOSPHOESTERASE DOMAIN"/>
    <property type="match status" value="1"/>
</dbReference>
<feature type="compositionally biased region" description="Polar residues" evidence="1">
    <location>
        <begin position="33"/>
        <end position="43"/>
    </location>
</feature>
<feature type="domain" description="DNA ligase D 3'-phosphoesterase" evidence="2">
    <location>
        <begin position="127"/>
        <end position="265"/>
    </location>
</feature>
<dbReference type="OrthoDB" id="2588098at2759"/>
<feature type="compositionally biased region" description="Acidic residues" evidence="1">
    <location>
        <begin position="220"/>
        <end position="229"/>
    </location>
</feature>
<name>A0A9P5K9V3_COLSI</name>
<proteinExistence type="predicted"/>
<comment type="caution">
    <text evidence="3">The sequence shown here is derived from an EMBL/GenBank/DDBJ whole genome shotgun (WGS) entry which is preliminary data.</text>
</comment>
<dbReference type="Pfam" id="PF13298">
    <property type="entry name" value="LigD_N"/>
    <property type="match status" value="1"/>
</dbReference>
<dbReference type="EMBL" id="QPMT01000003">
    <property type="protein sequence ID" value="KAF4865032.1"/>
    <property type="molecule type" value="Genomic_DNA"/>
</dbReference>